<evidence type="ECO:0000313" key="3">
    <source>
        <dbReference type="EMBL" id="QNN47894.1"/>
    </source>
</evidence>
<evidence type="ECO:0000256" key="2">
    <source>
        <dbReference type="SAM" id="SignalP"/>
    </source>
</evidence>
<dbReference type="Proteomes" id="UP000515977">
    <property type="component" value="Chromosome"/>
</dbReference>
<feature type="region of interest" description="Disordered" evidence="1">
    <location>
        <begin position="20"/>
        <end position="47"/>
    </location>
</feature>
<feature type="compositionally biased region" description="Pro residues" evidence="1">
    <location>
        <begin position="29"/>
        <end position="43"/>
    </location>
</feature>
<protein>
    <submittedName>
        <fullName evidence="3">Lectin</fullName>
    </submittedName>
</protein>
<dbReference type="PROSITE" id="PS51257">
    <property type="entry name" value="PROKAR_LIPOPROTEIN"/>
    <property type="match status" value="1"/>
</dbReference>
<gene>
    <name evidence="3" type="ORF">H9L17_07155</name>
</gene>
<keyword evidence="4" id="KW-1185">Reference proteome</keyword>
<name>A0A7G9QX19_9GAMM</name>
<organism evidence="3 4">
    <name type="scientific">Thermomonas brevis</name>
    <dbReference type="NCBI Taxonomy" id="215691"/>
    <lineage>
        <taxon>Bacteria</taxon>
        <taxon>Pseudomonadati</taxon>
        <taxon>Pseudomonadota</taxon>
        <taxon>Gammaproteobacteria</taxon>
        <taxon>Lysobacterales</taxon>
        <taxon>Lysobacteraceae</taxon>
        <taxon>Thermomonas</taxon>
    </lineage>
</organism>
<dbReference type="KEGG" id="tbv:H9L17_07155"/>
<evidence type="ECO:0000313" key="4">
    <source>
        <dbReference type="Proteomes" id="UP000515977"/>
    </source>
</evidence>
<reference evidence="3 4" key="1">
    <citation type="submission" date="2020-08" db="EMBL/GenBank/DDBJ databases">
        <title>Genome sequence of Thermomonas brevis KACC 16975T.</title>
        <authorList>
            <person name="Hyun D.-W."/>
            <person name="Bae J.-W."/>
        </authorList>
    </citation>
    <scope>NUCLEOTIDE SEQUENCE [LARGE SCALE GENOMIC DNA]</scope>
    <source>
        <strain evidence="3 4">KACC 16975</strain>
    </source>
</reference>
<dbReference type="AlphaFoldDB" id="A0A7G9QX19"/>
<feature type="signal peptide" evidence="2">
    <location>
        <begin position="1"/>
        <end position="17"/>
    </location>
</feature>
<evidence type="ECO:0000256" key="1">
    <source>
        <dbReference type="SAM" id="MobiDB-lite"/>
    </source>
</evidence>
<sequence length="209" mass="21679">MRTLLSLALLAALAACGGAPDRAPEDAAAPPPAVSTTPAPVPAPVDAAAPVPSVEQTGLAGFSGYGDVKLGIAAADMEQAWGGALERLGPPQDDACYYLRPKRAARSDNDPAFMVEGGTFVRYDIAGDKEVAPGGGRIGMSKADIARLYPGRIEEQPHKYTDGQYLRIKDPAGGKGVLLFETDGKGDAAKVVRWRVGLAPQADYVEGCS</sequence>
<accession>A0A7G9QX19</accession>
<proteinExistence type="predicted"/>
<dbReference type="RefSeq" id="WP_187571638.1">
    <property type="nucleotide sequence ID" value="NZ_CP060711.1"/>
</dbReference>
<keyword evidence="2" id="KW-0732">Signal</keyword>
<feature type="chain" id="PRO_5028864015" evidence="2">
    <location>
        <begin position="18"/>
        <end position="209"/>
    </location>
</feature>
<dbReference type="EMBL" id="CP060711">
    <property type="protein sequence ID" value="QNN47894.1"/>
    <property type="molecule type" value="Genomic_DNA"/>
</dbReference>